<dbReference type="Gene3D" id="3.40.50.150">
    <property type="entry name" value="Vaccinia Virus protein VP39"/>
    <property type="match status" value="1"/>
</dbReference>
<dbReference type="Pfam" id="PF08241">
    <property type="entry name" value="Methyltransf_11"/>
    <property type="match status" value="1"/>
</dbReference>
<dbReference type="InterPro" id="IPR029063">
    <property type="entry name" value="SAM-dependent_MTases_sf"/>
</dbReference>
<dbReference type="PANTHER" id="PTHR43591:SF24">
    <property type="entry name" value="2-METHOXY-6-POLYPRENYL-1,4-BENZOQUINOL METHYLASE, MITOCHONDRIAL"/>
    <property type="match status" value="1"/>
</dbReference>
<keyword evidence="3" id="KW-1185">Reference proteome</keyword>
<sequence length="254" mass="26079">MTGLWDTDPEGWATYAERQNEALFVAVLDAAGVTAGTRLLDVGCGTGRALRLAADRGATVTGLDSSGPLLALAASVVPEAELIVGELDELLLPDGSVDVVTGINAFQFAADPRVALAEASRVLAPGGRVVASMFAEPERSESTVIHHALSALAPAGNHAPYLLSEPGRLDEAMAAAGLRVLGHGEVECVWAYAGHDEVVRGLLSSAGGARAAQFAGRAAAAAAIRTAVLPFTAADGSVAMRNTFRWTSAVKERP</sequence>
<dbReference type="CDD" id="cd02440">
    <property type="entry name" value="AdoMet_MTases"/>
    <property type="match status" value="1"/>
</dbReference>
<proteinExistence type="predicted"/>
<dbReference type="RefSeq" id="WP_203734897.1">
    <property type="nucleotide sequence ID" value="NZ_BAAATX010000028.1"/>
</dbReference>
<dbReference type="SUPFAM" id="SSF53335">
    <property type="entry name" value="S-adenosyl-L-methionine-dependent methyltransferases"/>
    <property type="match status" value="1"/>
</dbReference>
<feature type="domain" description="Methyltransferase type 11" evidence="1">
    <location>
        <begin position="40"/>
        <end position="130"/>
    </location>
</feature>
<protein>
    <recommendedName>
        <fullName evidence="1">Methyltransferase type 11 domain-containing protein</fullName>
    </recommendedName>
</protein>
<reference evidence="2 3" key="1">
    <citation type="submission" date="2021-01" db="EMBL/GenBank/DDBJ databases">
        <title>Whole genome shotgun sequence of Actinoplanes durhamensis NBRC 14914.</title>
        <authorList>
            <person name="Komaki H."/>
            <person name="Tamura T."/>
        </authorList>
    </citation>
    <scope>NUCLEOTIDE SEQUENCE [LARGE SCALE GENOMIC DNA]</scope>
    <source>
        <strain evidence="2 3">NBRC 14914</strain>
    </source>
</reference>
<comment type="caution">
    <text evidence="2">The sequence shown here is derived from an EMBL/GenBank/DDBJ whole genome shotgun (WGS) entry which is preliminary data.</text>
</comment>
<name>A0ABQ3ZB52_9ACTN</name>
<dbReference type="PANTHER" id="PTHR43591">
    <property type="entry name" value="METHYLTRANSFERASE"/>
    <property type="match status" value="1"/>
</dbReference>
<evidence type="ECO:0000313" key="3">
    <source>
        <dbReference type="Proteomes" id="UP000637628"/>
    </source>
</evidence>
<dbReference type="Proteomes" id="UP000637628">
    <property type="component" value="Unassembled WGS sequence"/>
</dbReference>
<accession>A0ABQ3ZB52</accession>
<organism evidence="2 3">
    <name type="scientific">Paractinoplanes durhamensis</name>
    <dbReference type="NCBI Taxonomy" id="113563"/>
    <lineage>
        <taxon>Bacteria</taxon>
        <taxon>Bacillati</taxon>
        <taxon>Actinomycetota</taxon>
        <taxon>Actinomycetes</taxon>
        <taxon>Micromonosporales</taxon>
        <taxon>Micromonosporaceae</taxon>
        <taxon>Paractinoplanes</taxon>
    </lineage>
</organism>
<evidence type="ECO:0000313" key="2">
    <source>
        <dbReference type="EMBL" id="GIE07054.1"/>
    </source>
</evidence>
<evidence type="ECO:0000259" key="1">
    <source>
        <dbReference type="Pfam" id="PF08241"/>
    </source>
</evidence>
<gene>
    <name evidence="2" type="ORF">Adu01nite_84040</name>
</gene>
<dbReference type="EMBL" id="BOML01000071">
    <property type="protein sequence ID" value="GIE07054.1"/>
    <property type="molecule type" value="Genomic_DNA"/>
</dbReference>
<dbReference type="InterPro" id="IPR013216">
    <property type="entry name" value="Methyltransf_11"/>
</dbReference>